<keyword evidence="5 7" id="KW-1133">Transmembrane helix</keyword>
<comment type="subcellular location">
    <subcellularLocation>
        <location evidence="1">Membrane</location>
        <topology evidence="1">Multi-pass membrane protein</topology>
    </subcellularLocation>
</comment>
<reference evidence="8" key="1">
    <citation type="submission" date="2019-06" db="EMBL/GenBank/DDBJ databases">
        <title>WGS assembly of Gossypium barbadense.</title>
        <authorList>
            <person name="Chen Z.J."/>
            <person name="Sreedasyam A."/>
            <person name="Ando A."/>
            <person name="Song Q."/>
            <person name="De L."/>
            <person name="Hulse-Kemp A."/>
            <person name="Ding M."/>
            <person name="Ye W."/>
            <person name="Kirkbride R."/>
            <person name="Jenkins J."/>
            <person name="Plott C."/>
            <person name="Lovell J."/>
            <person name="Lin Y.-M."/>
            <person name="Vaughn R."/>
            <person name="Liu B."/>
            <person name="Li W."/>
            <person name="Simpson S."/>
            <person name="Scheffler B."/>
            <person name="Saski C."/>
            <person name="Grover C."/>
            <person name="Hu G."/>
            <person name="Conover J."/>
            <person name="Carlson J."/>
            <person name="Shu S."/>
            <person name="Boston L."/>
            <person name="Williams M."/>
            <person name="Peterson D."/>
            <person name="Mcgee K."/>
            <person name="Jones D."/>
            <person name="Wendel J."/>
            <person name="Stelly D."/>
            <person name="Grimwood J."/>
            <person name="Schmutz J."/>
        </authorList>
    </citation>
    <scope>NUCLEOTIDE SEQUENCE [LARGE SCALE GENOMIC DNA]</scope>
    <source>
        <strain evidence="8">1400233.01</strain>
    </source>
</reference>
<evidence type="ECO:0000313" key="8">
    <source>
        <dbReference type="EMBL" id="KAB2048250.1"/>
    </source>
</evidence>
<dbReference type="PANTHER" id="PTHR31585:SF2">
    <property type="entry name" value="FOLATE-BIOPTERIN TRANSPORTER 7-RELATED"/>
    <property type="match status" value="1"/>
</dbReference>
<name>A0A5J5SXN6_GOSBA</name>
<evidence type="ECO:0000256" key="7">
    <source>
        <dbReference type="SAM" id="Phobius"/>
    </source>
</evidence>
<dbReference type="AlphaFoldDB" id="A0A5J5SXN6"/>
<protein>
    <recommendedName>
        <fullName evidence="10">Major facilitator superfamily (MFS) profile domain-containing protein</fullName>
    </recommendedName>
</protein>
<keyword evidence="6 7" id="KW-0472">Membrane</keyword>
<evidence type="ECO:0000256" key="4">
    <source>
        <dbReference type="ARBA" id="ARBA00022692"/>
    </source>
</evidence>
<evidence type="ECO:0000256" key="2">
    <source>
        <dbReference type="ARBA" id="ARBA00007015"/>
    </source>
</evidence>
<gene>
    <name evidence="8" type="ORF">ES319_A13G102700v1</name>
</gene>
<comment type="similarity">
    <text evidence="2">Belongs to the major facilitator superfamily. Folate-biopterin transporter (TC 2.A.71) family.</text>
</comment>
<feature type="transmembrane region" description="Helical" evidence="7">
    <location>
        <begin position="106"/>
        <end position="126"/>
    </location>
</feature>
<dbReference type="Gene3D" id="1.20.1250.20">
    <property type="entry name" value="MFS general substrate transporter like domains"/>
    <property type="match status" value="1"/>
</dbReference>
<proteinExistence type="inferred from homology"/>
<evidence type="ECO:0000256" key="3">
    <source>
        <dbReference type="ARBA" id="ARBA00022448"/>
    </source>
</evidence>
<keyword evidence="9" id="KW-1185">Reference proteome</keyword>
<feature type="transmembrane region" description="Helical" evidence="7">
    <location>
        <begin position="233"/>
        <end position="252"/>
    </location>
</feature>
<evidence type="ECO:0000256" key="1">
    <source>
        <dbReference type="ARBA" id="ARBA00004141"/>
    </source>
</evidence>
<dbReference type="GO" id="GO:0016020">
    <property type="term" value="C:membrane"/>
    <property type="evidence" value="ECO:0007669"/>
    <property type="project" value="UniProtKB-SubCell"/>
</dbReference>
<organism evidence="8 9">
    <name type="scientific">Gossypium barbadense</name>
    <name type="common">Sea Island cotton</name>
    <name type="synonym">Hibiscus barbadensis</name>
    <dbReference type="NCBI Taxonomy" id="3634"/>
    <lineage>
        <taxon>Eukaryota</taxon>
        <taxon>Viridiplantae</taxon>
        <taxon>Streptophyta</taxon>
        <taxon>Embryophyta</taxon>
        <taxon>Tracheophyta</taxon>
        <taxon>Spermatophyta</taxon>
        <taxon>Magnoliopsida</taxon>
        <taxon>eudicotyledons</taxon>
        <taxon>Gunneridae</taxon>
        <taxon>Pentapetalae</taxon>
        <taxon>rosids</taxon>
        <taxon>malvids</taxon>
        <taxon>Malvales</taxon>
        <taxon>Malvaceae</taxon>
        <taxon>Malvoideae</taxon>
        <taxon>Gossypium</taxon>
    </lineage>
</organism>
<dbReference type="InterPro" id="IPR039309">
    <property type="entry name" value="BT1"/>
</dbReference>
<dbReference type="EMBL" id="CM018214">
    <property type="protein sequence ID" value="KAB2048251.1"/>
    <property type="molecule type" value="Genomic_DNA"/>
</dbReference>
<dbReference type="PANTHER" id="PTHR31585">
    <property type="entry name" value="FOLATE-BIOPTERIN TRANSPORTER 1, CHLOROPLASTIC"/>
    <property type="match status" value="1"/>
</dbReference>
<dbReference type="SUPFAM" id="SSF103473">
    <property type="entry name" value="MFS general substrate transporter"/>
    <property type="match status" value="1"/>
</dbReference>
<evidence type="ECO:0000313" key="9">
    <source>
        <dbReference type="Proteomes" id="UP000327439"/>
    </source>
</evidence>
<feature type="transmembrane region" description="Helical" evidence="7">
    <location>
        <begin position="206"/>
        <end position="226"/>
    </location>
</feature>
<dbReference type="EMBL" id="CM018214">
    <property type="protein sequence ID" value="KAB2048250.1"/>
    <property type="molecule type" value="Genomic_DNA"/>
</dbReference>
<feature type="transmembrane region" description="Helical" evidence="7">
    <location>
        <begin position="381"/>
        <end position="406"/>
    </location>
</feature>
<dbReference type="Pfam" id="PF03092">
    <property type="entry name" value="BT1"/>
    <property type="match status" value="2"/>
</dbReference>
<accession>A0A5J5SXN6</accession>
<evidence type="ECO:0000256" key="6">
    <source>
        <dbReference type="ARBA" id="ARBA00023136"/>
    </source>
</evidence>
<feature type="transmembrane region" description="Helical" evidence="7">
    <location>
        <begin position="284"/>
        <end position="308"/>
    </location>
</feature>
<keyword evidence="4 7" id="KW-0812">Transmembrane</keyword>
<dbReference type="InterPro" id="IPR036259">
    <property type="entry name" value="MFS_trans_sf"/>
</dbReference>
<dbReference type="Proteomes" id="UP000327439">
    <property type="component" value="Chromosome A13"/>
</dbReference>
<feature type="transmembrane region" description="Helical" evidence="7">
    <location>
        <begin position="315"/>
        <end position="338"/>
    </location>
</feature>
<evidence type="ECO:0000256" key="5">
    <source>
        <dbReference type="ARBA" id="ARBA00022989"/>
    </source>
</evidence>
<evidence type="ECO:0008006" key="10">
    <source>
        <dbReference type="Google" id="ProtNLM"/>
    </source>
</evidence>
<dbReference type="OrthoDB" id="1923497at2759"/>
<feature type="transmembrane region" description="Helical" evidence="7">
    <location>
        <begin position="147"/>
        <end position="170"/>
    </location>
</feature>
<reference evidence="9" key="2">
    <citation type="journal article" date="2020" name="Nat. Genet.">
        <title>Genomic diversifications of five Gossypium allopolyploid species and their impact on cotton improvement.</title>
        <authorList>
            <person name="Chen Z.J."/>
            <person name="Sreedasyam A."/>
            <person name="Ando A."/>
            <person name="Song Q."/>
            <person name="De Santiago L.M."/>
            <person name="Hulse-Kemp A.M."/>
            <person name="Ding M."/>
            <person name="Ye W."/>
            <person name="Kirkbride R.C."/>
            <person name="Jenkins J."/>
            <person name="Plott C."/>
            <person name="Lovell J."/>
            <person name="Lin Y.M."/>
            <person name="Vaughn R."/>
            <person name="Liu B."/>
            <person name="Simpson S."/>
            <person name="Scheffler B.E."/>
            <person name="Wen L."/>
            <person name="Saski C.A."/>
            <person name="Grover C.E."/>
            <person name="Hu G."/>
            <person name="Conover J.L."/>
            <person name="Carlson J.W."/>
            <person name="Shu S."/>
            <person name="Boston L.B."/>
            <person name="Williams M."/>
            <person name="Peterson D.G."/>
            <person name="McGee K."/>
            <person name="Jones D.C."/>
            <person name="Wendel J.F."/>
            <person name="Stelly D.M."/>
            <person name="Grimwood J."/>
            <person name="Schmutz J."/>
        </authorList>
    </citation>
    <scope>NUCLEOTIDE SEQUENCE [LARGE SCALE GENOMIC DNA]</scope>
    <source>
        <strain evidence="9">cv. 3-79</strain>
    </source>
</reference>
<feature type="transmembrane region" description="Helical" evidence="7">
    <location>
        <begin position="418"/>
        <end position="444"/>
    </location>
</feature>
<feature type="transmembrane region" description="Helical" evidence="7">
    <location>
        <begin position="20"/>
        <end position="40"/>
    </location>
</feature>
<feature type="transmembrane region" description="Helical" evidence="7">
    <location>
        <begin position="456"/>
        <end position="475"/>
    </location>
</feature>
<sequence length="485" mass="52858">MSAKEDAKGRRPGKGKAKWIRILLGVGYWVQGFRCFPWMAVNFFLKDSVKVDSSTLQILQNSVNLPMVGKPIYGVVSDAVYISGQHRVPYIAIGVRFNGGKVVAEFTLYSTMSSWLLLFSALVFLLKARFNTSRPGLQVATFLQAMSWLTIVILSQSNISVVTLSLYLLLSNLGASVAEVANDAIVAEMGKSENSQSASSGELQSFVWMASSVGGVLGNLLGGAAIDRFSPQSMFIFFGLLLVLQFLITISVPERSLNLPKSPSNVGIRKQLSELSAALQKPEIAYSIAWFAASYAIIPALTGTMFFYQTQYLKIDAAVLGISKVFGQVVTLLWGIIYNRSLKSVQPRKLIETIQATMAVFMISDVLFIKGIYRQMGVPDSIYIVVFSGVLEVLFFFKILPFSILIAQLCPRGCEGSLMAFVMSAVALAFIVSGYLGVALASYLGVTGNDFSGLPLGLLIQAVCTFLPLFSSSWIPDQKSKTRTE</sequence>
<keyword evidence="3" id="KW-0813">Transport</keyword>